<proteinExistence type="predicted"/>
<keyword evidence="3" id="KW-1185">Reference proteome</keyword>
<comment type="caution">
    <text evidence="2">The sequence shown here is derived from an EMBL/GenBank/DDBJ whole genome shotgun (WGS) entry which is preliminary data.</text>
</comment>
<dbReference type="RefSeq" id="WP_132009121.1">
    <property type="nucleotide sequence ID" value="NZ_JABUHM010000008.1"/>
</dbReference>
<keyword evidence="1" id="KW-0812">Transmembrane</keyword>
<sequence>MRFNQEERRKLAQEDLEIVKDVTASGWFILIDMFFFMLFLSLMFITGPEPAYLLISLLFALYVITSCICLVVIKKKKKKSAD</sequence>
<dbReference type="EMBL" id="SLVV01000009">
    <property type="protein sequence ID" value="TCN23137.1"/>
    <property type="molecule type" value="Genomic_DNA"/>
</dbReference>
<accession>A0A4R2B8V9</accession>
<reference evidence="2 3" key="1">
    <citation type="journal article" date="2015" name="Stand. Genomic Sci.">
        <title>Genomic Encyclopedia of Bacterial and Archaeal Type Strains, Phase III: the genomes of soil and plant-associated and newly described type strains.</title>
        <authorList>
            <person name="Whitman W.B."/>
            <person name="Woyke T."/>
            <person name="Klenk H.P."/>
            <person name="Zhou Y."/>
            <person name="Lilburn T.G."/>
            <person name="Beck B.J."/>
            <person name="De Vos P."/>
            <person name="Vandamme P."/>
            <person name="Eisen J.A."/>
            <person name="Garrity G."/>
            <person name="Hugenholtz P."/>
            <person name="Kyrpides N.C."/>
        </authorList>
    </citation>
    <scope>NUCLEOTIDE SEQUENCE [LARGE SCALE GENOMIC DNA]</scope>
    <source>
        <strain evidence="2 3">CV53</strain>
    </source>
</reference>
<evidence type="ECO:0000313" key="2">
    <source>
        <dbReference type="EMBL" id="TCN23137.1"/>
    </source>
</evidence>
<organism evidence="2 3">
    <name type="scientific">Mesobacillus foraminis</name>
    <dbReference type="NCBI Taxonomy" id="279826"/>
    <lineage>
        <taxon>Bacteria</taxon>
        <taxon>Bacillati</taxon>
        <taxon>Bacillota</taxon>
        <taxon>Bacilli</taxon>
        <taxon>Bacillales</taxon>
        <taxon>Bacillaceae</taxon>
        <taxon>Mesobacillus</taxon>
    </lineage>
</organism>
<evidence type="ECO:0000256" key="1">
    <source>
        <dbReference type="SAM" id="Phobius"/>
    </source>
</evidence>
<dbReference type="AlphaFoldDB" id="A0A4R2B8V9"/>
<name>A0A4R2B8V9_9BACI</name>
<feature type="transmembrane region" description="Helical" evidence="1">
    <location>
        <begin position="51"/>
        <end position="73"/>
    </location>
</feature>
<feature type="transmembrane region" description="Helical" evidence="1">
    <location>
        <begin position="21"/>
        <end position="45"/>
    </location>
</feature>
<gene>
    <name evidence="2" type="ORF">EV146_109297</name>
</gene>
<keyword evidence="1" id="KW-1133">Transmembrane helix</keyword>
<protein>
    <submittedName>
        <fullName evidence="2">Uncharacterized protein</fullName>
    </submittedName>
</protein>
<evidence type="ECO:0000313" key="3">
    <source>
        <dbReference type="Proteomes" id="UP000295689"/>
    </source>
</evidence>
<dbReference type="Proteomes" id="UP000295689">
    <property type="component" value="Unassembled WGS sequence"/>
</dbReference>
<keyword evidence="1" id="KW-0472">Membrane</keyword>